<comment type="caution">
    <text evidence="6">Lacks conserved residue(s) required for the propagation of feature annotation.</text>
</comment>
<keyword evidence="4 6" id="KW-1133">Transmembrane helix</keyword>
<name>A0AA38WJ45_9ASTR</name>
<comment type="caution">
    <text evidence="8">The sequence shown here is derived from an EMBL/GenBank/DDBJ whole genome shotgun (WGS) entry which is preliminary data.</text>
</comment>
<gene>
    <name evidence="8" type="ORF">OSB04_014386</name>
</gene>
<dbReference type="InterPro" id="IPR030184">
    <property type="entry name" value="WAT1-related"/>
</dbReference>
<evidence type="ECO:0000313" key="8">
    <source>
        <dbReference type="EMBL" id="KAJ9550341.1"/>
    </source>
</evidence>
<organism evidence="8 9">
    <name type="scientific">Centaurea solstitialis</name>
    <name type="common">yellow star-thistle</name>
    <dbReference type="NCBI Taxonomy" id="347529"/>
    <lineage>
        <taxon>Eukaryota</taxon>
        <taxon>Viridiplantae</taxon>
        <taxon>Streptophyta</taxon>
        <taxon>Embryophyta</taxon>
        <taxon>Tracheophyta</taxon>
        <taxon>Spermatophyta</taxon>
        <taxon>Magnoliopsida</taxon>
        <taxon>eudicotyledons</taxon>
        <taxon>Gunneridae</taxon>
        <taxon>Pentapetalae</taxon>
        <taxon>asterids</taxon>
        <taxon>campanulids</taxon>
        <taxon>Asterales</taxon>
        <taxon>Asteraceae</taxon>
        <taxon>Carduoideae</taxon>
        <taxon>Cardueae</taxon>
        <taxon>Centaureinae</taxon>
        <taxon>Centaurea</taxon>
    </lineage>
</organism>
<evidence type="ECO:0000256" key="6">
    <source>
        <dbReference type="RuleBase" id="RU363077"/>
    </source>
</evidence>
<comment type="similarity">
    <text evidence="2 6">Belongs to the drug/metabolite transporter (DMT) superfamily. Plant drug/metabolite exporter (P-DME) (TC 2.A.7.4) family.</text>
</comment>
<dbReference type="Proteomes" id="UP001172457">
    <property type="component" value="Chromosome 4"/>
</dbReference>
<dbReference type="InterPro" id="IPR000620">
    <property type="entry name" value="EamA_dom"/>
</dbReference>
<evidence type="ECO:0000256" key="1">
    <source>
        <dbReference type="ARBA" id="ARBA00004141"/>
    </source>
</evidence>
<dbReference type="EMBL" id="JARYMX010000004">
    <property type="protein sequence ID" value="KAJ9550341.1"/>
    <property type="molecule type" value="Genomic_DNA"/>
</dbReference>
<feature type="transmembrane region" description="Helical" evidence="6">
    <location>
        <begin position="73"/>
        <end position="94"/>
    </location>
</feature>
<evidence type="ECO:0000256" key="5">
    <source>
        <dbReference type="ARBA" id="ARBA00023136"/>
    </source>
</evidence>
<evidence type="ECO:0000256" key="3">
    <source>
        <dbReference type="ARBA" id="ARBA00022692"/>
    </source>
</evidence>
<evidence type="ECO:0000259" key="7">
    <source>
        <dbReference type="Pfam" id="PF00892"/>
    </source>
</evidence>
<reference evidence="8" key="1">
    <citation type="submission" date="2023-03" db="EMBL/GenBank/DDBJ databases">
        <title>Chromosome-scale reference genome and RAD-based genetic map of yellow starthistle (Centaurea solstitialis) reveal putative structural variation and QTLs associated with invader traits.</title>
        <authorList>
            <person name="Reatini B."/>
            <person name="Cang F.A."/>
            <person name="Jiang Q."/>
            <person name="Mckibben M.T.W."/>
            <person name="Barker M.S."/>
            <person name="Rieseberg L.H."/>
            <person name="Dlugosch K.M."/>
        </authorList>
    </citation>
    <scope>NUCLEOTIDE SEQUENCE</scope>
    <source>
        <strain evidence="8">CAN-66</strain>
        <tissue evidence="8">Leaf</tissue>
    </source>
</reference>
<sequence length="124" mass="13486">MMMNSNSLPYIAMVVVQFLFAGGSITMKIGFANGLHQLVFVVYRYLISMILFCPFAFVRIAGGILKERPNVTFAVMIKIFCLSSLGSTIHLNAYAAGLTYTSATVASALNCLTPSLTFLFAILL</sequence>
<accession>A0AA38WJ45</accession>
<comment type="subcellular location">
    <subcellularLocation>
        <location evidence="1 6">Membrane</location>
        <topology evidence="1 6">Multi-pass membrane protein</topology>
    </subcellularLocation>
</comment>
<dbReference type="GO" id="GO:0016020">
    <property type="term" value="C:membrane"/>
    <property type="evidence" value="ECO:0007669"/>
    <property type="project" value="UniProtKB-SubCell"/>
</dbReference>
<dbReference type="Pfam" id="PF00892">
    <property type="entry name" value="EamA"/>
    <property type="match status" value="1"/>
</dbReference>
<feature type="domain" description="EamA" evidence="7">
    <location>
        <begin position="10"/>
        <end position="124"/>
    </location>
</feature>
<dbReference type="PANTHER" id="PTHR31218">
    <property type="entry name" value="WAT1-RELATED PROTEIN"/>
    <property type="match status" value="1"/>
</dbReference>
<evidence type="ECO:0000256" key="2">
    <source>
        <dbReference type="ARBA" id="ARBA00007635"/>
    </source>
</evidence>
<dbReference type="AlphaFoldDB" id="A0AA38WJ45"/>
<feature type="transmembrane region" description="Helical" evidence="6">
    <location>
        <begin position="7"/>
        <end position="30"/>
    </location>
</feature>
<dbReference type="GO" id="GO:0022857">
    <property type="term" value="F:transmembrane transporter activity"/>
    <property type="evidence" value="ECO:0007669"/>
    <property type="project" value="InterPro"/>
</dbReference>
<feature type="non-terminal residue" evidence="8">
    <location>
        <position position="1"/>
    </location>
</feature>
<keyword evidence="9" id="KW-1185">Reference proteome</keyword>
<protein>
    <recommendedName>
        <fullName evidence="6">WAT1-related protein</fullName>
    </recommendedName>
</protein>
<evidence type="ECO:0000313" key="9">
    <source>
        <dbReference type="Proteomes" id="UP001172457"/>
    </source>
</evidence>
<evidence type="ECO:0000256" key="4">
    <source>
        <dbReference type="ARBA" id="ARBA00022989"/>
    </source>
</evidence>
<feature type="transmembrane region" description="Helical" evidence="6">
    <location>
        <begin position="100"/>
        <end position="123"/>
    </location>
</feature>
<proteinExistence type="inferred from homology"/>
<keyword evidence="5 6" id="KW-0472">Membrane</keyword>
<feature type="transmembrane region" description="Helical" evidence="6">
    <location>
        <begin position="42"/>
        <end position="61"/>
    </location>
</feature>
<keyword evidence="3 6" id="KW-0812">Transmembrane</keyword>